<dbReference type="Gene3D" id="1.20.120.1750">
    <property type="match status" value="1"/>
</dbReference>
<keyword evidence="6" id="KW-0808">Transferase</keyword>
<dbReference type="Proteomes" id="UP001289374">
    <property type="component" value="Unassembled WGS sequence"/>
</dbReference>
<keyword evidence="9 12" id="KW-0863">Zinc-finger</keyword>
<dbReference type="InterPro" id="IPR044066">
    <property type="entry name" value="TRIAD_supradom"/>
</dbReference>
<keyword evidence="13" id="KW-0812">Transmembrane</keyword>
<dbReference type="InterPro" id="IPR013083">
    <property type="entry name" value="Znf_RING/FYVE/PHD"/>
</dbReference>
<keyword evidence="10" id="KW-0833">Ubl conjugation pathway</keyword>
<dbReference type="InterPro" id="IPR031127">
    <property type="entry name" value="E3_UB_ligase_RBR"/>
</dbReference>
<evidence type="ECO:0000256" key="5">
    <source>
        <dbReference type="ARBA" id="ARBA00012251"/>
    </source>
</evidence>
<evidence type="ECO:0000313" key="17">
    <source>
        <dbReference type="Proteomes" id="UP001289374"/>
    </source>
</evidence>
<dbReference type="Pfam" id="PF01485">
    <property type="entry name" value="IBR"/>
    <property type="match status" value="2"/>
</dbReference>
<evidence type="ECO:0000256" key="2">
    <source>
        <dbReference type="ARBA" id="ARBA00001947"/>
    </source>
</evidence>
<dbReference type="GO" id="GO:0016567">
    <property type="term" value="P:protein ubiquitination"/>
    <property type="evidence" value="ECO:0007669"/>
    <property type="project" value="InterPro"/>
</dbReference>
<feature type="domain" description="RING-type" evidence="15">
    <location>
        <begin position="202"/>
        <end position="406"/>
    </location>
</feature>
<accession>A0AAE1W6H0</accession>
<evidence type="ECO:0000256" key="9">
    <source>
        <dbReference type="ARBA" id="ARBA00022771"/>
    </source>
</evidence>
<evidence type="ECO:0000256" key="4">
    <source>
        <dbReference type="ARBA" id="ARBA00005884"/>
    </source>
</evidence>
<dbReference type="PANTHER" id="PTHR11685">
    <property type="entry name" value="RBR FAMILY RING FINGER AND IBR DOMAIN-CONTAINING"/>
    <property type="match status" value="1"/>
</dbReference>
<reference evidence="16" key="2">
    <citation type="journal article" date="2024" name="Plant">
        <title>Genomic evolution and insights into agronomic trait innovations of Sesamum species.</title>
        <authorList>
            <person name="Miao H."/>
            <person name="Wang L."/>
            <person name="Qu L."/>
            <person name="Liu H."/>
            <person name="Sun Y."/>
            <person name="Le M."/>
            <person name="Wang Q."/>
            <person name="Wei S."/>
            <person name="Zheng Y."/>
            <person name="Lin W."/>
            <person name="Duan Y."/>
            <person name="Cao H."/>
            <person name="Xiong S."/>
            <person name="Wang X."/>
            <person name="Wei L."/>
            <person name="Li C."/>
            <person name="Ma Q."/>
            <person name="Ju M."/>
            <person name="Zhao R."/>
            <person name="Li G."/>
            <person name="Mu C."/>
            <person name="Tian Q."/>
            <person name="Mei H."/>
            <person name="Zhang T."/>
            <person name="Gao T."/>
            <person name="Zhang H."/>
        </authorList>
    </citation>
    <scope>NUCLEOTIDE SEQUENCE</scope>
    <source>
        <strain evidence="16">K16</strain>
    </source>
</reference>
<dbReference type="GO" id="GO:0008270">
    <property type="term" value="F:zinc ion binding"/>
    <property type="evidence" value="ECO:0007669"/>
    <property type="project" value="UniProtKB-KW"/>
</dbReference>
<evidence type="ECO:0000259" key="14">
    <source>
        <dbReference type="PROSITE" id="PS50089"/>
    </source>
</evidence>
<proteinExistence type="inferred from homology"/>
<evidence type="ECO:0000256" key="11">
    <source>
        <dbReference type="ARBA" id="ARBA00022833"/>
    </source>
</evidence>
<protein>
    <recommendedName>
        <fullName evidence="5">RBR-type E3 ubiquitin transferase</fullName>
        <ecNumber evidence="5">2.3.2.31</ecNumber>
    </recommendedName>
</protein>
<dbReference type="AlphaFoldDB" id="A0AAE1W6H0"/>
<evidence type="ECO:0000256" key="3">
    <source>
        <dbReference type="ARBA" id="ARBA00003976"/>
    </source>
</evidence>
<gene>
    <name evidence="16" type="ORF">Sango_2371200</name>
</gene>
<feature type="transmembrane region" description="Helical" evidence="13">
    <location>
        <begin position="50"/>
        <end position="72"/>
    </location>
</feature>
<sequence>MVLVGMPPLAALKWPAALEFSGEIAANLEGVIALYHQFVAFFMSDSGVSVISFILYSAGTFLAITAPAWIFMVKFSNKRKKINKPFILAAAFEAEVNGESPEGLTLGPTHDGHQYTPMLVTVIELGALSPGIIGEIVADVDAEYAEELTTDDAEYAEEMQFHEALLASIFTCEIADNPSSSVQEPIMNTELMKFENKPENSSQSFCDICLENKESWQMFTNDKCPHSFCYDCTTSHIVTKIQDKLKEISCPAINCKAALNFDACRLMIPEDTLVQWDELLCMSLIPESQKLYCPFRDCLALLVNDSGEVIRKIKCLICKRSFCAECLVPWHSEFTCKEFQKLYAKRGGKDDKIVKQLAKKKNWQKCPKCKIYVEKTEGCVHMTCRCKYEFCYRCGAKWSGNCRPKS</sequence>
<keyword evidence="11" id="KW-0862">Zinc</keyword>
<dbReference type="PROSITE" id="PS51873">
    <property type="entry name" value="TRIAD"/>
    <property type="match status" value="1"/>
</dbReference>
<keyword evidence="13" id="KW-1133">Transmembrane helix</keyword>
<feature type="domain" description="RING-type" evidence="14">
    <location>
        <begin position="206"/>
        <end position="254"/>
    </location>
</feature>
<organism evidence="16 17">
    <name type="scientific">Sesamum angolense</name>
    <dbReference type="NCBI Taxonomy" id="2727404"/>
    <lineage>
        <taxon>Eukaryota</taxon>
        <taxon>Viridiplantae</taxon>
        <taxon>Streptophyta</taxon>
        <taxon>Embryophyta</taxon>
        <taxon>Tracheophyta</taxon>
        <taxon>Spermatophyta</taxon>
        <taxon>Magnoliopsida</taxon>
        <taxon>eudicotyledons</taxon>
        <taxon>Gunneridae</taxon>
        <taxon>Pentapetalae</taxon>
        <taxon>asterids</taxon>
        <taxon>lamiids</taxon>
        <taxon>Lamiales</taxon>
        <taxon>Pedaliaceae</taxon>
        <taxon>Sesamum</taxon>
    </lineage>
</organism>
<dbReference type="Gene3D" id="3.30.40.10">
    <property type="entry name" value="Zinc/RING finger domain, C3HC4 (zinc finger)"/>
    <property type="match status" value="1"/>
</dbReference>
<evidence type="ECO:0000313" key="16">
    <source>
        <dbReference type="EMBL" id="KAK4387646.1"/>
    </source>
</evidence>
<dbReference type="InterPro" id="IPR001841">
    <property type="entry name" value="Znf_RING"/>
</dbReference>
<comment type="cofactor">
    <cofactor evidence="2">
        <name>Zn(2+)</name>
        <dbReference type="ChEBI" id="CHEBI:29105"/>
    </cofactor>
</comment>
<dbReference type="FunFam" id="3.30.40.10:FF:000230">
    <property type="entry name" value="RBR-type E3 ubiquitin transferase"/>
    <property type="match status" value="1"/>
</dbReference>
<dbReference type="CDD" id="cd22582">
    <property type="entry name" value="BRcat_RBR_unk"/>
    <property type="match status" value="1"/>
</dbReference>
<comment type="caution">
    <text evidence="16">The sequence shown here is derived from an EMBL/GenBank/DDBJ whole genome shotgun (WGS) entry which is preliminary data.</text>
</comment>
<dbReference type="EC" id="2.3.2.31" evidence="5"/>
<evidence type="ECO:0000256" key="6">
    <source>
        <dbReference type="ARBA" id="ARBA00022679"/>
    </source>
</evidence>
<comment type="function">
    <text evidence="3">Might act as an E3 ubiquitin-protein ligase, or as part of E3 complex, which accepts ubiquitin from specific E2 ubiquitin-conjugating enzymes and then transfers it to substrates.</text>
</comment>
<dbReference type="GO" id="GO:0061630">
    <property type="term" value="F:ubiquitin protein ligase activity"/>
    <property type="evidence" value="ECO:0007669"/>
    <property type="project" value="UniProtKB-EC"/>
</dbReference>
<evidence type="ECO:0000256" key="12">
    <source>
        <dbReference type="PROSITE-ProRule" id="PRU00175"/>
    </source>
</evidence>
<dbReference type="PROSITE" id="PS50089">
    <property type="entry name" value="ZF_RING_2"/>
    <property type="match status" value="1"/>
</dbReference>
<dbReference type="EMBL" id="JACGWL010000014">
    <property type="protein sequence ID" value="KAK4387646.1"/>
    <property type="molecule type" value="Genomic_DNA"/>
</dbReference>
<comment type="catalytic activity">
    <reaction evidence="1">
        <text>[E2 ubiquitin-conjugating enzyme]-S-ubiquitinyl-L-cysteine + [acceptor protein]-L-lysine = [E2 ubiquitin-conjugating enzyme]-L-cysteine + [acceptor protein]-N(6)-ubiquitinyl-L-lysine.</text>
        <dbReference type="EC" id="2.3.2.31"/>
    </reaction>
</comment>
<dbReference type="InterPro" id="IPR002867">
    <property type="entry name" value="IBR_dom"/>
</dbReference>
<keyword evidence="7" id="KW-0479">Metal-binding</keyword>
<dbReference type="SMART" id="SM00647">
    <property type="entry name" value="IBR"/>
    <property type="match status" value="2"/>
</dbReference>
<evidence type="ECO:0000256" key="1">
    <source>
        <dbReference type="ARBA" id="ARBA00001798"/>
    </source>
</evidence>
<dbReference type="CDD" id="cd22584">
    <property type="entry name" value="Rcat_RBR_unk"/>
    <property type="match status" value="1"/>
</dbReference>
<keyword evidence="8" id="KW-0677">Repeat</keyword>
<dbReference type="SUPFAM" id="SSF57850">
    <property type="entry name" value="RING/U-box"/>
    <property type="match status" value="3"/>
</dbReference>
<name>A0AAE1W6H0_9LAMI</name>
<evidence type="ECO:0000256" key="10">
    <source>
        <dbReference type="ARBA" id="ARBA00022786"/>
    </source>
</evidence>
<keyword evidence="13" id="KW-0472">Membrane</keyword>
<evidence type="ECO:0000259" key="15">
    <source>
        <dbReference type="PROSITE" id="PS51873"/>
    </source>
</evidence>
<comment type="similarity">
    <text evidence="4">Belongs to the RBR family. Ariadne subfamily.</text>
</comment>
<evidence type="ECO:0000256" key="7">
    <source>
        <dbReference type="ARBA" id="ARBA00022723"/>
    </source>
</evidence>
<keyword evidence="17" id="KW-1185">Reference proteome</keyword>
<evidence type="ECO:0000256" key="8">
    <source>
        <dbReference type="ARBA" id="ARBA00022737"/>
    </source>
</evidence>
<reference evidence="16" key="1">
    <citation type="submission" date="2020-06" db="EMBL/GenBank/DDBJ databases">
        <authorList>
            <person name="Li T."/>
            <person name="Hu X."/>
            <person name="Zhang T."/>
            <person name="Song X."/>
            <person name="Zhang H."/>
            <person name="Dai N."/>
            <person name="Sheng W."/>
            <person name="Hou X."/>
            <person name="Wei L."/>
        </authorList>
    </citation>
    <scope>NUCLEOTIDE SEQUENCE</scope>
    <source>
        <strain evidence="16">K16</strain>
        <tissue evidence="16">Leaf</tissue>
    </source>
</reference>
<evidence type="ECO:0000256" key="13">
    <source>
        <dbReference type="SAM" id="Phobius"/>
    </source>
</evidence>